<name>A0A5N5LLV8_PANHP</name>
<feature type="region of interest" description="Disordered" evidence="1">
    <location>
        <begin position="6"/>
        <end position="27"/>
    </location>
</feature>
<dbReference type="InterPro" id="IPR019590">
    <property type="entry name" value="DLG1_PEST_dom"/>
</dbReference>
<evidence type="ECO:0000313" key="4">
    <source>
        <dbReference type="Proteomes" id="UP000327468"/>
    </source>
</evidence>
<dbReference type="Pfam" id="PF10608">
    <property type="entry name" value="MAGUK_N_PEST"/>
    <property type="match status" value="1"/>
</dbReference>
<comment type="caution">
    <text evidence="3">The sequence shown here is derived from an EMBL/GenBank/DDBJ whole genome shotgun (WGS) entry which is preliminary data.</text>
</comment>
<accession>A0A5N5LLV8</accession>
<feature type="domain" description="Disks large homologue 1 N-terminal PEST" evidence="2">
    <location>
        <begin position="37"/>
        <end position="100"/>
    </location>
</feature>
<evidence type="ECO:0000313" key="3">
    <source>
        <dbReference type="EMBL" id="KAB5543562.1"/>
    </source>
</evidence>
<reference evidence="3 4" key="1">
    <citation type="submission" date="2019-06" db="EMBL/GenBank/DDBJ databases">
        <title>A chromosome-scale genome assembly of the striped catfish, Pangasianodon hypophthalmus.</title>
        <authorList>
            <person name="Wen M."/>
            <person name="Zahm M."/>
            <person name="Roques C."/>
            <person name="Cabau C."/>
            <person name="Klopp C."/>
            <person name="Donnadieu C."/>
            <person name="Jouanno E."/>
            <person name="Avarre J.-C."/>
            <person name="Campet M."/>
            <person name="Ha T.T.T."/>
            <person name="Dugue R."/>
            <person name="Lampietro C."/>
            <person name="Louis A."/>
            <person name="Herpin A."/>
            <person name="Echchiki A."/>
            <person name="Berthelot C."/>
            <person name="Parey E."/>
            <person name="Roest-Crollius H."/>
            <person name="Braasch I."/>
            <person name="Postlethwait J."/>
            <person name="Bobe J."/>
            <person name="Montfort J."/>
            <person name="Bouchez O."/>
            <person name="Begum T."/>
            <person name="Schartl M."/>
            <person name="Guiguen Y."/>
        </authorList>
    </citation>
    <scope>NUCLEOTIDE SEQUENCE [LARGE SCALE GENOMIC DNA]</scope>
    <source>
        <strain evidence="3 4">Indonesia</strain>
        <tissue evidence="3">Blood</tissue>
    </source>
</reference>
<feature type="region of interest" description="Disordered" evidence="1">
    <location>
        <begin position="35"/>
        <end position="54"/>
    </location>
</feature>
<gene>
    <name evidence="3" type="ORF">PHYPO_G00080650</name>
</gene>
<feature type="compositionally biased region" description="Basic and acidic residues" evidence="1">
    <location>
        <begin position="41"/>
        <end position="52"/>
    </location>
</feature>
<dbReference type="Proteomes" id="UP000327468">
    <property type="component" value="Chromosome 17"/>
</dbReference>
<protein>
    <recommendedName>
        <fullName evidence="2">Disks large homologue 1 N-terminal PEST domain-containing protein</fullName>
    </recommendedName>
</protein>
<dbReference type="EMBL" id="VFJC01000018">
    <property type="protein sequence ID" value="KAB5543562.1"/>
    <property type="molecule type" value="Genomic_DNA"/>
</dbReference>
<keyword evidence="4" id="KW-1185">Reference proteome</keyword>
<dbReference type="AlphaFoldDB" id="A0A5N5LLV8"/>
<dbReference type="SMART" id="SM01277">
    <property type="entry name" value="MAGUK_N_PEST"/>
    <property type="match status" value="1"/>
</dbReference>
<evidence type="ECO:0000259" key="2">
    <source>
        <dbReference type="SMART" id="SM01277"/>
    </source>
</evidence>
<sequence length="100" mass="11336">MCVYFQNRPPAVQGSQQQIHTPACMNPNPNPALMNSPWYHYQDDESPPEHSYPRLTGEVRAPELVHVSERNLSEIENVHGYVSHSHISPLKVSFLSSETP</sequence>
<evidence type="ECO:0000256" key="1">
    <source>
        <dbReference type="SAM" id="MobiDB-lite"/>
    </source>
</evidence>
<proteinExistence type="predicted"/>
<organism evidence="3 4">
    <name type="scientific">Pangasianodon hypophthalmus</name>
    <name type="common">Striped catfish</name>
    <name type="synonym">Helicophagus hypophthalmus</name>
    <dbReference type="NCBI Taxonomy" id="310915"/>
    <lineage>
        <taxon>Eukaryota</taxon>
        <taxon>Metazoa</taxon>
        <taxon>Chordata</taxon>
        <taxon>Craniata</taxon>
        <taxon>Vertebrata</taxon>
        <taxon>Euteleostomi</taxon>
        <taxon>Actinopterygii</taxon>
        <taxon>Neopterygii</taxon>
        <taxon>Teleostei</taxon>
        <taxon>Ostariophysi</taxon>
        <taxon>Siluriformes</taxon>
        <taxon>Pangasiidae</taxon>
        <taxon>Pangasianodon</taxon>
    </lineage>
</organism>